<feature type="signal peptide" evidence="2">
    <location>
        <begin position="1"/>
        <end position="19"/>
    </location>
</feature>
<dbReference type="RefSeq" id="WP_263124863.1">
    <property type="nucleotide sequence ID" value="NZ_CP106753.1"/>
</dbReference>
<dbReference type="CDD" id="cd12215">
    <property type="entry name" value="ChiC_BD"/>
    <property type="match status" value="2"/>
</dbReference>
<protein>
    <submittedName>
        <fullName evidence="4">SUMF1/EgtB/PvdO family nonheme iron enzyme</fullName>
    </submittedName>
</protein>
<dbReference type="Pfam" id="PF02839">
    <property type="entry name" value="CBM_5_12"/>
    <property type="match status" value="2"/>
</dbReference>
<dbReference type="PANTHER" id="PTHR23150:SF19">
    <property type="entry name" value="FORMYLGLYCINE-GENERATING ENZYME"/>
    <property type="match status" value="1"/>
</dbReference>
<evidence type="ECO:0000313" key="5">
    <source>
        <dbReference type="Proteomes" id="UP001061302"/>
    </source>
</evidence>
<keyword evidence="1" id="KW-0378">Hydrolase</keyword>
<proteinExistence type="predicted"/>
<dbReference type="PANTHER" id="PTHR23150">
    <property type="entry name" value="SULFATASE MODIFYING FACTOR 1, 2"/>
    <property type="match status" value="1"/>
</dbReference>
<evidence type="ECO:0000256" key="1">
    <source>
        <dbReference type="ARBA" id="ARBA00022801"/>
    </source>
</evidence>
<dbReference type="SUPFAM" id="SSF56436">
    <property type="entry name" value="C-type lectin-like"/>
    <property type="match status" value="1"/>
</dbReference>
<dbReference type="SUPFAM" id="SSF51055">
    <property type="entry name" value="Carbohydrate binding domain"/>
    <property type="match status" value="2"/>
</dbReference>
<dbReference type="InterPro" id="IPR051043">
    <property type="entry name" value="Sulfatase_Mod_Factor_Kinase"/>
</dbReference>
<dbReference type="InterPro" id="IPR016187">
    <property type="entry name" value="CTDL_fold"/>
</dbReference>
<evidence type="ECO:0000259" key="3">
    <source>
        <dbReference type="SMART" id="SM00495"/>
    </source>
</evidence>
<dbReference type="SMART" id="SM00495">
    <property type="entry name" value="ChtBD3"/>
    <property type="match status" value="2"/>
</dbReference>
<dbReference type="Gene3D" id="2.10.10.20">
    <property type="entry name" value="Carbohydrate-binding module superfamily 5/12"/>
    <property type="match status" value="2"/>
</dbReference>
<name>A0ABY6DM74_9NEIS</name>
<feature type="domain" description="Chitin-binding type-3" evidence="3">
    <location>
        <begin position="19"/>
        <end position="62"/>
    </location>
</feature>
<dbReference type="InterPro" id="IPR005532">
    <property type="entry name" value="SUMF_dom"/>
</dbReference>
<dbReference type="EMBL" id="CP106753">
    <property type="protein sequence ID" value="UXY15454.1"/>
    <property type="molecule type" value="Genomic_DNA"/>
</dbReference>
<evidence type="ECO:0000256" key="2">
    <source>
        <dbReference type="SAM" id="SignalP"/>
    </source>
</evidence>
<accession>A0ABY6DM74</accession>
<reference evidence="4" key="1">
    <citation type="submission" date="2022-10" db="EMBL/GenBank/DDBJ databases">
        <title>Chitiniphilus purpureus sp. nov., a novel chitin-degrading bacterium isolated from crawfish pond sediment.</title>
        <authorList>
            <person name="Li K."/>
        </authorList>
    </citation>
    <scope>NUCLEOTIDE SEQUENCE</scope>
    <source>
        <strain evidence="4">CD1</strain>
    </source>
</reference>
<keyword evidence="5" id="KW-1185">Reference proteome</keyword>
<dbReference type="InterPro" id="IPR003610">
    <property type="entry name" value="CBM5/12"/>
</dbReference>
<dbReference type="InterPro" id="IPR036573">
    <property type="entry name" value="CBM_sf_5/12"/>
</dbReference>
<gene>
    <name evidence="4" type="ORF">N8I74_00110</name>
</gene>
<feature type="chain" id="PRO_5047154981" evidence="2">
    <location>
        <begin position="20"/>
        <end position="406"/>
    </location>
</feature>
<sequence length="406" mass="44556">MKQLLLAALCAVGMQGAWAAAWQADIAYNQGDIVTYQGQEWQAKWWTKGSAPNGSAGAWQPAPPEDAASWQADRAYKAGDAVVYEGKLYQAQWWTRAQAPSPTSGAWKPLGTGVKARQFVRVPGGTFIMGATVAAPVNYPNEYPIHPVTLSPFYLSSTEVTYRQFDRYTRATGEPPASSIDLSGRELGRGQNPVVNVSWFAAIKYINWLNRQKGWPKAYDETTGDLLDAAGKPTLDVSKVIGYRLPTEAEWEYAARDRGQDIINAWGNGQPLINGKVAANIADESCKAYFEPIIGPIPVTIWQVDDGYPRLAPVGSFVPNSLGLHDMSGNAWEWTTDRERAFTNAAQRNPVGTSDRPERILRGASWDNGTEMHITDRAPIPPEFGNQAIGFRLARSVVAGQEDHDD</sequence>
<evidence type="ECO:0000313" key="4">
    <source>
        <dbReference type="EMBL" id="UXY15454.1"/>
    </source>
</evidence>
<feature type="domain" description="Chitin-binding type-3" evidence="3">
    <location>
        <begin position="67"/>
        <end position="110"/>
    </location>
</feature>
<organism evidence="4 5">
    <name type="scientific">Chitiniphilus purpureus</name>
    <dbReference type="NCBI Taxonomy" id="2981137"/>
    <lineage>
        <taxon>Bacteria</taxon>
        <taxon>Pseudomonadati</taxon>
        <taxon>Pseudomonadota</taxon>
        <taxon>Betaproteobacteria</taxon>
        <taxon>Neisseriales</taxon>
        <taxon>Chitinibacteraceae</taxon>
        <taxon>Chitiniphilus</taxon>
    </lineage>
</organism>
<keyword evidence="2" id="KW-0732">Signal</keyword>
<dbReference type="Pfam" id="PF03781">
    <property type="entry name" value="FGE-sulfatase"/>
    <property type="match status" value="1"/>
</dbReference>
<dbReference type="Gene3D" id="3.90.1580.10">
    <property type="entry name" value="paralog of FGE (formylglycine-generating enzyme)"/>
    <property type="match status" value="1"/>
</dbReference>
<dbReference type="Proteomes" id="UP001061302">
    <property type="component" value="Chromosome"/>
</dbReference>
<dbReference type="InterPro" id="IPR042095">
    <property type="entry name" value="SUMF_sf"/>
</dbReference>